<protein>
    <recommendedName>
        <fullName evidence="4">VanZ-like domain-containing protein</fullName>
    </recommendedName>
</protein>
<evidence type="ECO:0008006" key="4">
    <source>
        <dbReference type="Google" id="ProtNLM"/>
    </source>
</evidence>
<name>A0A2W4R0U4_9GAMM</name>
<feature type="transmembrane region" description="Helical" evidence="1">
    <location>
        <begin position="55"/>
        <end position="72"/>
    </location>
</feature>
<feature type="transmembrane region" description="Helical" evidence="1">
    <location>
        <begin position="143"/>
        <end position="164"/>
    </location>
</feature>
<keyword evidence="1" id="KW-0472">Membrane</keyword>
<reference evidence="2 3" key="1">
    <citation type="journal article" date="2018" name="Aquat. Microb. Ecol.">
        <title>Gammaproteobacterial methanotrophs dominate.</title>
        <authorList>
            <person name="Rissanen A.J."/>
            <person name="Saarenheimo J."/>
            <person name="Tiirola M."/>
            <person name="Peura S."/>
            <person name="Aalto S.L."/>
            <person name="Karvinen A."/>
            <person name="Nykanen H."/>
        </authorList>
    </citation>
    <scope>NUCLEOTIDE SEQUENCE [LARGE SCALE GENOMIC DNA]</scope>
    <source>
        <strain evidence="2">AMbin10</strain>
    </source>
</reference>
<feature type="transmembrane region" description="Helical" evidence="1">
    <location>
        <begin position="88"/>
        <end position="106"/>
    </location>
</feature>
<sequence>MPPSGGGAAQIGCPADLSGGPCRNDGQNILSLLFGNHMPQQTATKLTTGLHYEKLWQAIGWIMVLIVIWLSLTPRPPQLPSFFGWDKAHHVTAYAGLMYWFGVSFHRHWRWPVFLLFMGGGLEILQGLSGLRSNDPYDMLANMIGVVVGLFLIDTPLGGWLRIVDRMLAEQLKKIPPCQ</sequence>
<proteinExistence type="predicted"/>
<dbReference type="AlphaFoldDB" id="A0A2W4R0U4"/>
<organism evidence="2 3">
    <name type="scientific">Candidatus Methylumidiphilus alinenensis</name>
    <dbReference type="NCBI Taxonomy" id="2202197"/>
    <lineage>
        <taxon>Bacteria</taxon>
        <taxon>Pseudomonadati</taxon>
        <taxon>Pseudomonadota</taxon>
        <taxon>Gammaproteobacteria</taxon>
        <taxon>Methylococcales</taxon>
        <taxon>Candidatus Methylumidiphilus</taxon>
    </lineage>
</organism>
<keyword evidence="1" id="KW-1133">Transmembrane helix</keyword>
<dbReference type="EMBL" id="QJPH01000328">
    <property type="protein sequence ID" value="PZN77895.1"/>
    <property type="molecule type" value="Genomic_DNA"/>
</dbReference>
<feature type="transmembrane region" description="Helical" evidence="1">
    <location>
        <begin position="113"/>
        <end position="131"/>
    </location>
</feature>
<dbReference type="Proteomes" id="UP000249396">
    <property type="component" value="Unassembled WGS sequence"/>
</dbReference>
<keyword evidence="1" id="KW-0812">Transmembrane</keyword>
<comment type="caution">
    <text evidence="2">The sequence shown here is derived from an EMBL/GenBank/DDBJ whole genome shotgun (WGS) entry which is preliminary data.</text>
</comment>
<evidence type="ECO:0000313" key="2">
    <source>
        <dbReference type="EMBL" id="PZN77895.1"/>
    </source>
</evidence>
<evidence type="ECO:0000313" key="3">
    <source>
        <dbReference type="Proteomes" id="UP000249396"/>
    </source>
</evidence>
<gene>
    <name evidence="2" type="ORF">DM484_13790</name>
</gene>
<accession>A0A2W4R0U4</accession>
<evidence type="ECO:0000256" key="1">
    <source>
        <dbReference type="SAM" id="Phobius"/>
    </source>
</evidence>